<dbReference type="Proteomes" id="UP000193560">
    <property type="component" value="Unassembled WGS sequence"/>
</dbReference>
<accession>A0A1X2I7T2</accession>
<evidence type="ECO:0000256" key="1">
    <source>
        <dbReference type="SAM" id="MobiDB-lite"/>
    </source>
</evidence>
<keyword evidence="3" id="KW-1185">Reference proteome</keyword>
<dbReference type="EMBL" id="MCGE01000022">
    <property type="protein sequence ID" value="ORZ11081.1"/>
    <property type="molecule type" value="Genomic_DNA"/>
</dbReference>
<organism evidence="2 3">
    <name type="scientific">Absidia repens</name>
    <dbReference type="NCBI Taxonomy" id="90262"/>
    <lineage>
        <taxon>Eukaryota</taxon>
        <taxon>Fungi</taxon>
        <taxon>Fungi incertae sedis</taxon>
        <taxon>Mucoromycota</taxon>
        <taxon>Mucoromycotina</taxon>
        <taxon>Mucoromycetes</taxon>
        <taxon>Mucorales</taxon>
        <taxon>Cunninghamellaceae</taxon>
        <taxon>Absidia</taxon>
    </lineage>
</organism>
<evidence type="ECO:0000313" key="3">
    <source>
        <dbReference type="Proteomes" id="UP000193560"/>
    </source>
</evidence>
<feature type="region of interest" description="Disordered" evidence="1">
    <location>
        <begin position="87"/>
        <end position="125"/>
    </location>
</feature>
<name>A0A1X2I7T2_9FUNG</name>
<dbReference type="AlphaFoldDB" id="A0A1X2I7T2"/>
<comment type="caution">
    <text evidence="2">The sequence shown here is derived from an EMBL/GenBank/DDBJ whole genome shotgun (WGS) entry which is preliminary data.</text>
</comment>
<protein>
    <submittedName>
        <fullName evidence="2">Uncharacterized protein</fullName>
    </submittedName>
</protein>
<evidence type="ECO:0000313" key="2">
    <source>
        <dbReference type="EMBL" id="ORZ11081.1"/>
    </source>
</evidence>
<reference evidence="2 3" key="1">
    <citation type="submission" date="2016-07" db="EMBL/GenBank/DDBJ databases">
        <title>Pervasive Adenine N6-methylation of Active Genes in Fungi.</title>
        <authorList>
            <consortium name="DOE Joint Genome Institute"/>
            <person name="Mondo S.J."/>
            <person name="Dannebaum R.O."/>
            <person name="Kuo R.C."/>
            <person name="Labutti K."/>
            <person name="Haridas S."/>
            <person name="Kuo A."/>
            <person name="Salamov A."/>
            <person name="Ahrendt S.R."/>
            <person name="Lipzen A."/>
            <person name="Sullivan W."/>
            <person name="Andreopoulos W.B."/>
            <person name="Clum A."/>
            <person name="Lindquist E."/>
            <person name="Daum C."/>
            <person name="Ramamoorthy G.K."/>
            <person name="Gryganskyi A."/>
            <person name="Culley D."/>
            <person name="Magnuson J.K."/>
            <person name="James T.Y."/>
            <person name="O'Malley M.A."/>
            <person name="Stajich J.E."/>
            <person name="Spatafora J.W."/>
            <person name="Visel A."/>
            <person name="Grigoriev I.V."/>
        </authorList>
    </citation>
    <scope>NUCLEOTIDE SEQUENCE [LARGE SCALE GENOMIC DNA]</scope>
    <source>
        <strain evidence="2 3">NRRL 1336</strain>
    </source>
</reference>
<gene>
    <name evidence="2" type="ORF">BCR42DRAFT_395305</name>
</gene>
<proteinExistence type="predicted"/>
<sequence>MVNVAWTGVASKMKFLQIALMRAPPKSMIAMKLLATTVLANKTHFAMHVPEKVPTGDGYALIIGLHPQSMVYFSNLTVADNYSQQSKSISTPLTYNTSGKTNPMQLPNGRKAQYSTSPVPASPDA</sequence>
<feature type="compositionally biased region" description="Polar residues" evidence="1">
    <location>
        <begin position="87"/>
        <end position="105"/>
    </location>
</feature>